<organism evidence="5 6">
    <name type="scientific">Verticiella sediminum</name>
    <dbReference type="NCBI Taxonomy" id="1247510"/>
    <lineage>
        <taxon>Bacteria</taxon>
        <taxon>Pseudomonadati</taxon>
        <taxon>Pseudomonadota</taxon>
        <taxon>Betaproteobacteria</taxon>
        <taxon>Burkholderiales</taxon>
        <taxon>Alcaligenaceae</taxon>
        <taxon>Verticiella</taxon>
    </lineage>
</organism>
<evidence type="ECO:0000313" key="6">
    <source>
        <dbReference type="Proteomes" id="UP000318405"/>
    </source>
</evidence>
<feature type="region of interest" description="Disordered" evidence="3">
    <location>
        <begin position="1"/>
        <end position="27"/>
    </location>
</feature>
<evidence type="ECO:0000259" key="4">
    <source>
        <dbReference type="Pfam" id="PF01266"/>
    </source>
</evidence>
<dbReference type="PANTHER" id="PTHR13847:SF280">
    <property type="entry name" value="D-AMINO ACID DEHYDROGENASE"/>
    <property type="match status" value="1"/>
</dbReference>
<dbReference type="GO" id="GO:0055130">
    <property type="term" value="P:D-alanine catabolic process"/>
    <property type="evidence" value="ECO:0007669"/>
    <property type="project" value="TreeGrafter"/>
</dbReference>
<dbReference type="Gene3D" id="3.30.9.10">
    <property type="entry name" value="D-Amino Acid Oxidase, subunit A, domain 2"/>
    <property type="match status" value="1"/>
</dbReference>
<dbReference type="NCBIfam" id="NF001933">
    <property type="entry name" value="PRK00711.1"/>
    <property type="match status" value="1"/>
</dbReference>
<dbReference type="PANTHER" id="PTHR13847">
    <property type="entry name" value="SARCOSINE DEHYDROGENASE-RELATED"/>
    <property type="match status" value="1"/>
</dbReference>
<evidence type="ECO:0000256" key="1">
    <source>
        <dbReference type="ARBA" id="ARBA00009410"/>
    </source>
</evidence>
<reference evidence="5 6" key="1">
    <citation type="submission" date="2019-07" db="EMBL/GenBank/DDBJ databases">
        <title>Qingshengfaniella alkalisoli gen. nov., sp. nov., isolated from saline soil.</title>
        <authorList>
            <person name="Xu L."/>
            <person name="Huang X.-X."/>
            <person name="Sun J.-Q."/>
        </authorList>
    </citation>
    <scope>NUCLEOTIDE SEQUENCE [LARGE SCALE GENOMIC DNA]</scope>
    <source>
        <strain evidence="5 6">DSM 27279</strain>
    </source>
</reference>
<dbReference type="Proteomes" id="UP000318405">
    <property type="component" value="Unassembled WGS sequence"/>
</dbReference>
<protein>
    <submittedName>
        <fullName evidence="5">D-amino acid dehydrogenase</fullName>
    </submittedName>
</protein>
<evidence type="ECO:0000256" key="3">
    <source>
        <dbReference type="SAM" id="MobiDB-lite"/>
    </source>
</evidence>
<dbReference type="GO" id="GO:0005886">
    <property type="term" value="C:plasma membrane"/>
    <property type="evidence" value="ECO:0007669"/>
    <property type="project" value="TreeGrafter"/>
</dbReference>
<dbReference type="Gene3D" id="3.50.50.60">
    <property type="entry name" value="FAD/NAD(P)-binding domain"/>
    <property type="match status" value="2"/>
</dbReference>
<comment type="caution">
    <text evidence="5">The sequence shown here is derived from an EMBL/GenBank/DDBJ whole genome shotgun (WGS) entry which is preliminary data.</text>
</comment>
<dbReference type="GO" id="GO:0005737">
    <property type="term" value="C:cytoplasm"/>
    <property type="evidence" value="ECO:0007669"/>
    <property type="project" value="TreeGrafter"/>
</dbReference>
<dbReference type="SUPFAM" id="SSF54373">
    <property type="entry name" value="FAD-linked reductases, C-terminal domain"/>
    <property type="match status" value="1"/>
</dbReference>
<comment type="similarity">
    <text evidence="1">Belongs to the DadA oxidoreductase family.</text>
</comment>
<name>A0A556AJ85_9BURK</name>
<proteinExistence type="inferred from homology"/>
<dbReference type="Pfam" id="PF01266">
    <property type="entry name" value="DAO"/>
    <property type="match status" value="1"/>
</dbReference>
<dbReference type="RefSeq" id="WP_143949309.1">
    <property type="nucleotide sequence ID" value="NZ_BAABMB010000001.1"/>
</dbReference>
<keyword evidence="6" id="KW-1185">Reference proteome</keyword>
<dbReference type="OrthoDB" id="18526at2"/>
<dbReference type="InterPro" id="IPR036188">
    <property type="entry name" value="FAD/NAD-bd_sf"/>
</dbReference>
<dbReference type="GO" id="GO:0008718">
    <property type="term" value="F:D-amino-acid dehydrogenase activity"/>
    <property type="evidence" value="ECO:0007669"/>
    <property type="project" value="TreeGrafter"/>
</dbReference>
<gene>
    <name evidence="5" type="ORF">FOZ76_16280</name>
</gene>
<dbReference type="SUPFAM" id="SSF51905">
    <property type="entry name" value="FAD/NAD(P)-binding domain"/>
    <property type="match status" value="1"/>
</dbReference>
<keyword evidence="2" id="KW-0560">Oxidoreductase</keyword>
<feature type="compositionally biased region" description="Polar residues" evidence="3">
    <location>
        <begin position="1"/>
        <end position="10"/>
    </location>
</feature>
<accession>A0A556AJ85</accession>
<evidence type="ECO:0000256" key="2">
    <source>
        <dbReference type="ARBA" id="ARBA00023002"/>
    </source>
</evidence>
<dbReference type="EMBL" id="VLTJ01000029">
    <property type="protein sequence ID" value="TSH92943.1"/>
    <property type="molecule type" value="Genomic_DNA"/>
</dbReference>
<evidence type="ECO:0000313" key="5">
    <source>
        <dbReference type="EMBL" id="TSH92943.1"/>
    </source>
</evidence>
<dbReference type="InterPro" id="IPR006076">
    <property type="entry name" value="FAD-dep_OxRdtase"/>
</dbReference>
<dbReference type="AlphaFoldDB" id="A0A556AJ85"/>
<sequence>MEHSPSTPGSPSVGEAPGSPGRPGGSGKKIVVLGAGITGVTTAWYLAKAGHEVTVLERNAGAARETSYGNGGQISVSHAEPWANPAAPLKLLRWLGKEDAPLLFRLRADLQQWRWGLKFLMECPASRSRHNMIQILNLGTYSRASLQEVRAETGIDYDHLTRGILHFYTSQKEFDAAIEPARVMREMGCERQVIDRDEVVRLEPALAHIAPQLAGATYTSADESGDVHKFTTGLAERCAQRGVTFRYGVRIQALRADGGRMQSVEIANETGGYEEIKADAYVLALGSFSPMLARQVGIQLDIYPAKGYSATLPVLDPSRAPMVSLTDDEYKLVFSRFGDRLRIAGTAELNGYSLELNRVRCEAITRRTLELFPGMSRPELAQYWAGLRPATPGNVPYIGASKVQGLYLNTGHGTLGWTHGCGSGRAVAEIIDGRMPEVDFDFVGVPRPAGGAGKVAMAAR</sequence>
<feature type="domain" description="FAD dependent oxidoreductase" evidence="4">
    <location>
        <begin position="29"/>
        <end position="429"/>
    </location>
</feature>